<protein>
    <submittedName>
        <fullName evidence="2">Uncharacterized protein</fullName>
    </submittedName>
</protein>
<organism evidence="2 3">
    <name type="scientific">Liparis tanakae</name>
    <name type="common">Tanaka's snailfish</name>
    <dbReference type="NCBI Taxonomy" id="230148"/>
    <lineage>
        <taxon>Eukaryota</taxon>
        <taxon>Metazoa</taxon>
        <taxon>Chordata</taxon>
        <taxon>Craniata</taxon>
        <taxon>Vertebrata</taxon>
        <taxon>Euteleostomi</taxon>
        <taxon>Actinopterygii</taxon>
        <taxon>Neopterygii</taxon>
        <taxon>Teleostei</taxon>
        <taxon>Neoteleostei</taxon>
        <taxon>Acanthomorphata</taxon>
        <taxon>Eupercaria</taxon>
        <taxon>Perciformes</taxon>
        <taxon>Cottioidei</taxon>
        <taxon>Cottales</taxon>
        <taxon>Liparidae</taxon>
        <taxon>Liparis</taxon>
    </lineage>
</organism>
<evidence type="ECO:0000256" key="1">
    <source>
        <dbReference type="SAM" id="MobiDB-lite"/>
    </source>
</evidence>
<dbReference type="EMBL" id="SRLO01001910">
    <property type="protein sequence ID" value="TNN34694.1"/>
    <property type="molecule type" value="Genomic_DNA"/>
</dbReference>
<feature type="region of interest" description="Disordered" evidence="1">
    <location>
        <begin position="1"/>
        <end position="64"/>
    </location>
</feature>
<dbReference type="AlphaFoldDB" id="A0A4Z2F1Y8"/>
<dbReference type="Proteomes" id="UP000314294">
    <property type="component" value="Unassembled WGS sequence"/>
</dbReference>
<proteinExistence type="predicted"/>
<comment type="caution">
    <text evidence="2">The sequence shown here is derived from an EMBL/GenBank/DDBJ whole genome shotgun (WGS) entry which is preliminary data.</text>
</comment>
<sequence length="64" mass="7023">MESRHAGTFHLLLHGSDPSHRRRRGYSSTANRQKGKAVRRLDSTDPSSLCRVGGDPESCVPYAG</sequence>
<name>A0A4Z2F1Y8_9TELE</name>
<gene>
    <name evidence="2" type="ORF">EYF80_055133</name>
</gene>
<reference evidence="2 3" key="1">
    <citation type="submission" date="2019-03" db="EMBL/GenBank/DDBJ databases">
        <title>First draft genome of Liparis tanakae, snailfish: a comprehensive survey of snailfish specific genes.</title>
        <authorList>
            <person name="Kim W."/>
            <person name="Song I."/>
            <person name="Jeong J.-H."/>
            <person name="Kim D."/>
            <person name="Kim S."/>
            <person name="Ryu S."/>
            <person name="Song J.Y."/>
            <person name="Lee S.K."/>
        </authorList>
    </citation>
    <scope>NUCLEOTIDE SEQUENCE [LARGE SCALE GENOMIC DNA]</scope>
    <source>
        <tissue evidence="2">Muscle</tissue>
    </source>
</reference>
<accession>A0A4Z2F1Y8</accession>
<keyword evidence="3" id="KW-1185">Reference proteome</keyword>
<evidence type="ECO:0000313" key="3">
    <source>
        <dbReference type="Proteomes" id="UP000314294"/>
    </source>
</evidence>
<evidence type="ECO:0000313" key="2">
    <source>
        <dbReference type="EMBL" id="TNN34694.1"/>
    </source>
</evidence>